<proteinExistence type="inferred from homology"/>
<evidence type="ECO:0000313" key="4">
    <source>
        <dbReference type="EMBL" id="RKP02632.1"/>
    </source>
</evidence>
<keyword evidence="5" id="KW-1185">Reference proteome</keyword>
<keyword evidence="2" id="KW-0472">Membrane</keyword>
<name>A0A4P9XB85_9FUNG</name>
<dbReference type="PANTHER" id="PTHR16255:SF15">
    <property type="entry name" value="SPORULATION PROTEIN RMD1"/>
    <property type="match status" value="1"/>
</dbReference>
<dbReference type="PANTHER" id="PTHR16255">
    <property type="entry name" value="REQUIRED FOR MEIOTIC NUCLEAR DIVISION PROTEIN 1 HOMOLOG"/>
    <property type="match status" value="1"/>
</dbReference>
<gene>
    <name evidence="4" type="ORF">CXG81DRAFT_10546</name>
</gene>
<evidence type="ECO:0000256" key="1">
    <source>
        <dbReference type="ARBA" id="ARBA00008306"/>
    </source>
</evidence>
<keyword evidence="2" id="KW-0812">Transmembrane</keyword>
<dbReference type="Proteomes" id="UP000274922">
    <property type="component" value="Unassembled WGS sequence"/>
</dbReference>
<dbReference type="EMBL" id="ML014138">
    <property type="protein sequence ID" value="RKP02632.1"/>
    <property type="molecule type" value="Genomic_DNA"/>
</dbReference>
<dbReference type="AlphaFoldDB" id="A0A4P9XB85"/>
<dbReference type="InterPro" id="IPR051624">
    <property type="entry name" value="RMD1/Sad1-interacting"/>
</dbReference>
<dbReference type="InterPro" id="IPR003734">
    <property type="entry name" value="DUF155"/>
</dbReference>
<dbReference type="GO" id="GO:0005739">
    <property type="term" value="C:mitochondrion"/>
    <property type="evidence" value="ECO:0007669"/>
    <property type="project" value="UniProtKB-ARBA"/>
</dbReference>
<keyword evidence="2" id="KW-1133">Transmembrane helix</keyword>
<protein>
    <recommendedName>
        <fullName evidence="3">DUF155 domain-containing protein</fullName>
    </recommendedName>
</protein>
<feature type="transmembrane region" description="Helical" evidence="2">
    <location>
        <begin position="204"/>
        <end position="225"/>
    </location>
</feature>
<dbReference type="OrthoDB" id="18302at2759"/>
<evidence type="ECO:0000259" key="3">
    <source>
        <dbReference type="Pfam" id="PF02582"/>
    </source>
</evidence>
<accession>A0A4P9XB85</accession>
<organism evidence="4 5">
    <name type="scientific">Caulochytrium protostelioides</name>
    <dbReference type="NCBI Taxonomy" id="1555241"/>
    <lineage>
        <taxon>Eukaryota</taxon>
        <taxon>Fungi</taxon>
        <taxon>Fungi incertae sedis</taxon>
        <taxon>Chytridiomycota</taxon>
        <taxon>Chytridiomycota incertae sedis</taxon>
        <taxon>Chytridiomycetes</taxon>
        <taxon>Caulochytriales</taxon>
        <taxon>Caulochytriaceae</taxon>
        <taxon>Caulochytrium</taxon>
    </lineage>
</organism>
<sequence>MLRSELFIFDYGVVVFWNWSPEEEAYFRRLLAQFATHPFKVDDIEVEDFHFQYDLNGPIQPRIFNDMITLKSASPLIKLTISHACAQSVKLTLYENMMEETIEGTLPLPQMLSKYGEVKMSRNDVMRIIGKLFSLRMEVNLVSNVLDTPEIFWFEPELDGLYNAIRGYLEISQRAVVLNSRASVLSDMLSMLSEHMNSKEMTNITVIIILLILLACVIAVAEVYVKVLRVRAGME</sequence>
<reference evidence="5" key="1">
    <citation type="journal article" date="2018" name="Nat. Microbiol.">
        <title>Leveraging single-cell genomics to expand the fungal tree of life.</title>
        <authorList>
            <person name="Ahrendt S.R."/>
            <person name="Quandt C.A."/>
            <person name="Ciobanu D."/>
            <person name="Clum A."/>
            <person name="Salamov A."/>
            <person name="Andreopoulos B."/>
            <person name="Cheng J.F."/>
            <person name="Woyke T."/>
            <person name="Pelin A."/>
            <person name="Henrissat B."/>
            <person name="Reynolds N.K."/>
            <person name="Benny G.L."/>
            <person name="Smith M.E."/>
            <person name="James T.Y."/>
            <person name="Grigoriev I.V."/>
        </authorList>
    </citation>
    <scope>NUCLEOTIDE SEQUENCE [LARGE SCALE GENOMIC DNA]</scope>
    <source>
        <strain evidence="5">ATCC 52028</strain>
    </source>
</reference>
<dbReference type="Pfam" id="PF02582">
    <property type="entry name" value="DUF155"/>
    <property type="match status" value="1"/>
</dbReference>
<evidence type="ECO:0000256" key="2">
    <source>
        <dbReference type="SAM" id="Phobius"/>
    </source>
</evidence>
<comment type="similarity">
    <text evidence="1">Belongs to the RMD1/sif2 family.</text>
</comment>
<feature type="domain" description="DUF155" evidence="3">
    <location>
        <begin position="6"/>
        <end position="179"/>
    </location>
</feature>
<evidence type="ECO:0000313" key="5">
    <source>
        <dbReference type="Proteomes" id="UP000274922"/>
    </source>
</evidence>